<dbReference type="Gene3D" id="2.40.70.10">
    <property type="entry name" value="Acid Proteases"/>
    <property type="match status" value="2"/>
</dbReference>
<evidence type="ECO:0000256" key="4">
    <source>
        <dbReference type="SAM" id="MobiDB-lite"/>
    </source>
</evidence>
<evidence type="ECO:0008006" key="9">
    <source>
        <dbReference type="Google" id="ProtNLM"/>
    </source>
</evidence>
<keyword evidence="3" id="KW-0378">Hydrolase</keyword>
<evidence type="ECO:0000256" key="2">
    <source>
        <dbReference type="ARBA" id="ARBA00022670"/>
    </source>
</evidence>
<feature type="domain" description="Xylanase inhibitor N-terminal" evidence="6">
    <location>
        <begin position="1"/>
        <end position="127"/>
    </location>
</feature>
<evidence type="ECO:0000256" key="1">
    <source>
        <dbReference type="ARBA" id="ARBA00007447"/>
    </source>
</evidence>
<dbReference type="InterPro" id="IPR021109">
    <property type="entry name" value="Peptidase_aspartic_dom_sf"/>
</dbReference>
<dbReference type="STRING" id="888268.A0A1E5UWR5"/>
<dbReference type="InterPro" id="IPR051708">
    <property type="entry name" value="Plant_Aspart_Prot_A1"/>
</dbReference>
<evidence type="ECO:0000256" key="3">
    <source>
        <dbReference type="ARBA" id="ARBA00022801"/>
    </source>
</evidence>
<gene>
    <name evidence="7" type="ORF">BAE44_0021767</name>
</gene>
<comment type="caution">
    <text evidence="7">The sequence shown here is derived from an EMBL/GenBank/DDBJ whole genome shotgun (WGS) entry which is preliminary data.</text>
</comment>
<dbReference type="InterPro" id="IPR032799">
    <property type="entry name" value="TAXi_C"/>
</dbReference>
<dbReference type="SUPFAM" id="SSF50630">
    <property type="entry name" value="Acid proteases"/>
    <property type="match status" value="1"/>
</dbReference>
<keyword evidence="2" id="KW-0645">Protease</keyword>
<dbReference type="EMBL" id="LWDX02060583">
    <property type="protein sequence ID" value="OEL17215.1"/>
    <property type="molecule type" value="Genomic_DNA"/>
</dbReference>
<evidence type="ECO:0000313" key="8">
    <source>
        <dbReference type="Proteomes" id="UP000095767"/>
    </source>
</evidence>
<evidence type="ECO:0000259" key="5">
    <source>
        <dbReference type="Pfam" id="PF14541"/>
    </source>
</evidence>
<name>A0A1E5UWR5_9POAL</name>
<feature type="region of interest" description="Disordered" evidence="4">
    <location>
        <begin position="1"/>
        <end position="32"/>
    </location>
</feature>
<dbReference type="GO" id="GO:0005576">
    <property type="term" value="C:extracellular region"/>
    <property type="evidence" value="ECO:0007669"/>
    <property type="project" value="TreeGrafter"/>
</dbReference>
<comment type="similarity">
    <text evidence="1">Belongs to the peptidase A1 family.</text>
</comment>
<evidence type="ECO:0000313" key="7">
    <source>
        <dbReference type="EMBL" id="OEL17215.1"/>
    </source>
</evidence>
<dbReference type="GO" id="GO:0006508">
    <property type="term" value="P:proteolysis"/>
    <property type="evidence" value="ECO:0007669"/>
    <property type="project" value="UniProtKB-KW"/>
</dbReference>
<dbReference type="Pfam" id="PF14541">
    <property type="entry name" value="TAXi_C"/>
    <property type="match status" value="1"/>
</dbReference>
<dbReference type="OrthoDB" id="585559at2759"/>
<dbReference type="AlphaFoldDB" id="A0A1E5UWR5"/>
<dbReference type="GO" id="GO:0008233">
    <property type="term" value="F:peptidase activity"/>
    <property type="evidence" value="ECO:0007669"/>
    <property type="project" value="UniProtKB-KW"/>
</dbReference>
<dbReference type="PANTHER" id="PTHR47967:SF122">
    <property type="entry name" value="PEPTIDASE A1 DOMAIN-CONTAINING PROTEIN"/>
    <property type="match status" value="1"/>
</dbReference>
<feature type="domain" description="Xylanase inhibitor C-terminal" evidence="5">
    <location>
        <begin position="137"/>
        <end position="258"/>
    </location>
</feature>
<protein>
    <recommendedName>
        <fullName evidence="9">Peptidase A1 domain-containing protein</fullName>
    </recommendedName>
</protein>
<dbReference type="PANTHER" id="PTHR47967">
    <property type="entry name" value="OS07G0603500 PROTEIN-RELATED"/>
    <property type="match status" value="1"/>
</dbReference>
<accession>A0A1E5UWR5</accession>
<dbReference type="Pfam" id="PF14543">
    <property type="entry name" value="TAXi_N"/>
    <property type="match status" value="1"/>
</dbReference>
<proteinExistence type="inferred from homology"/>
<keyword evidence="8" id="KW-1185">Reference proteome</keyword>
<dbReference type="Proteomes" id="UP000095767">
    <property type="component" value="Unassembled WGS sequence"/>
</dbReference>
<dbReference type="InterPro" id="IPR032861">
    <property type="entry name" value="TAXi_N"/>
</dbReference>
<sequence>MQCKPVDDEPFQQTPPPFDPSTSPSLVPENPMSPFCSNPTWPSAKCHFDANGEDNSSATGFLVRDTFAFGSSEVPGYLFGCAHRTEGFQSHGVLAGVLSLGKRDGSLPMELLGKRGVHRFSYCLPPGAAVAGPPRVYLVRMVGVSVAGRRLPGIDAGTFAESRYGGGTVIDLGTATMVMVEAAYRALERAVDEHVKHLRLARVSYGGYVFCLRLGGGGANNKDDDVWEHLPTVTLHLNDDEPGVELLLRPQQMFVAVAVDTRFTFDLMEGAVYFAPEQCHLDSAASGSGHD</sequence>
<organism evidence="7 8">
    <name type="scientific">Dichanthelium oligosanthes</name>
    <dbReference type="NCBI Taxonomy" id="888268"/>
    <lineage>
        <taxon>Eukaryota</taxon>
        <taxon>Viridiplantae</taxon>
        <taxon>Streptophyta</taxon>
        <taxon>Embryophyta</taxon>
        <taxon>Tracheophyta</taxon>
        <taxon>Spermatophyta</taxon>
        <taxon>Magnoliopsida</taxon>
        <taxon>Liliopsida</taxon>
        <taxon>Poales</taxon>
        <taxon>Poaceae</taxon>
        <taxon>PACMAD clade</taxon>
        <taxon>Panicoideae</taxon>
        <taxon>Panicodae</taxon>
        <taxon>Paniceae</taxon>
        <taxon>Dichantheliinae</taxon>
        <taxon>Dichanthelium</taxon>
    </lineage>
</organism>
<evidence type="ECO:0000259" key="6">
    <source>
        <dbReference type="Pfam" id="PF14543"/>
    </source>
</evidence>
<reference evidence="7 8" key="1">
    <citation type="submission" date="2016-09" db="EMBL/GenBank/DDBJ databases">
        <title>The draft genome of Dichanthelium oligosanthes: A C3 panicoid grass species.</title>
        <authorList>
            <person name="Studer A.J."/>
            <person name="Schnable J.C."/>
            <person name="Brutnell T.P."/>
        </authorList>
    </citation>
    <scope>NUCLEOTIDE SEQUENCE [LARGE SCALE GENOMIC DNA]</scope>
    <source>
        <strain evidence="8">cv. Kellogg 1175</strain>
        <tissue evidence="7">Leaf</tissue>
    </source>
</reference>